<evidence type="ECO:0000256" key="13">
    <source>
        <dbReference type="SAM" id="SignalP"/>
    </source>
</evidence>
<dbReference type="InterPro" id="IPR037066">
    <property type="entry name" value="Plug_dom_sf"/>
</dbReference>
<feature type="domain" description="TonB-dependent receptor-like beta-barrel" evidence="14">
    <location>
        <begin position="203"/>
        <end position="671"/>
    </location>
</feature>
<evidence type="ECO:0000256" key="11">
    <source>
        <dbReference type="PROSITE-ProRule" id="PRU01360"/>
    </source>
</evidence>
<dbReference type="PANTHER" id="PTHR30069:SF29">
    <property type="entry name" value="HEMOGLOBIN AND HEMOGLOBIN-HAPTOGLOBIN-BINDING PROTEIN 1-RELATED"/>
    <property type="match status" value="1"/>
</dbReference>
<evidence type="ECO:0000313" key="16">
    <source>
        <dbReference type="EMBL" id="TQV76958.1"/>
    </source>
</evidence>
<dbReference type="AlphaFoldDB" id="A0A545TIB5"/>
<keyword evidence="9 16" id="KW-0675">Receptor</keyword>
<evidence type="ECO:0000259" key="14">
    <source>
        <dbReference type="Pfam" id="PF00593"/>
    </source>
</evidence>
<dbReference type="GO" id="GO:0009279">
    <property type="term" value="C:cell outer membrane"/>
    <property type="evidence" value="ECO:0007669"/>
    <property type="project" value="UniProtKB-SubCell"/>
</dbReference>
<gene>
    <name evidence="16" type="ORF">FLL45_03125</name>
</gene>
<dbReference type="InterPro" id="IPR000531">
    <property type="entry name" value="Beta-barrel_TonB"/>
</dbReference>
<evidence type="ECO:0000256" key="12">
    <source>
        <dbReference type="RuleBase" id="RU003357"/>
    </source>
</evidence>
<evidence type="ECO:0000256" key="7">
    <source>
        <dbReference type="ARBA" id="ARBA00023077"/>
    </source>
</evidence>
<dbReference type="PANTHER" id="PTHR30069">
    <property type="entry name" value="TONB-DEPENDENT OUTER MEMBRANE RECEPTOR"/>
    <property type="match status" value="1"/>
</dbReference>
<feature type="signal peptide" evidence="13">
    <location>
        <begin position="1"/>
        <end position="21"/>
    </location>
</feature>
<dbReference type="InterPro" id="IPR039426">
    <property type="entry name" value="TonB-dep_rcpt-like"/>
</dbReference>
<dbReference type="InterPro" id="IPR036942">
    <property type="entry name" value="Beta-barrel_TonB_sf"/>
</dbReference>
<dbReference type="SUPFAM" id="SSF56935">
    <property type="entry name" value="Porins"/>
    <property type="match status" value="1"/>
</dbReference>
<dbReference type="Pfam" id="PF00593">
    <property type="entry name" value="TonB_dep_Rec_b-barrel"/>
    <property type="match status" value="1"/>
</dbReference>
<dbReference type="GO" id="GO:0015344">
    <property type="term" value="F:siderophore uptake transmembrane transporter activity"/>
    <property type="evidence" value="ECO:0007669"/>
    <property type="project" value="TreeGrafter"/>
</dbReference>
<evidence type="ECO:0000256" key="9">
    <source>
        <dbReference type="ARBA" id="ARBA00023170"/>
    </source>
</evidence>
<evidence type="ECO:0000256" key="10">
    <source>
        <dbReference type="ARBA" id="ARBA00023237"/>
    </source>
</evidence>
<dbReference type="OrthoDB" id="127311at2"/>
<dbReference type="PROSITE" id="PS52016">
    <property type="entry name" value="TONB_DEPENDENT_REC_3"/>
    <property type="match status" value="1"/>
</dbReference>
<comment type="similarity">
    <text evidence="2">Belongs to the TonB-dependent receptor family. Hemoglobin/haptoglobin binding protein subfamily.</text>
</comment>
<dbReference type="EMBL" id="VIKR01000001">
    <property type="protein sequence ID" value="TQV76958.1"/>
    <property type="molecule type" value="Genomic_DNA"/>
</dbReference>
<evidence type="ECO:0000256" key="8">
    <source>
        <dbReference type="ARBA" id="ARBA00023136"/>
    </source>
</evidence>
<sequence length="701" mass="78766">MNTFSRSIALLAFFTTLPALGGEQSDDVFSLSLTELLQTKVAAASKFEESLEQTPVPVTLITQGMIESSSATTLRDLLVQYVPGFTPVEDQNEYNVAFRGIYTSSQQKILILLDGERINSYAYSSANPDHAISIDKIKQIEIIRGPGSAVYGNVALTAVVNLVLKSGQDNLGLTAKVAKGSRGVTKVYSQWGSVHESFELLAWAYYYQAEGEDFSITPEFDYSPTPSEQAVNVRLGAFDDRPALDVGASLKGSDWGAKANYRRAHYIEPFSSAGLSGEAYQYSDFPQFNGVGPGAESSWTHLQGFKSFQLGEKQNLEISLHYDENKIAAPLVISPSNLTVANVVWKEEAMGSKLEWSRYLDSGNLLFGLQFEQMDLVESEFAVYSNSQLTSPPIEVLTLGQESTASFYGQFKQEITPKWLMNLGGRFDVKDRLTGNSIEEFSPRVAFIFNDQNFDLKFSYSRAFVDPPYWNRYSALSSFRGSRDLEPEILESFQVSPEFVLQEQQLSVKLNLFFNRHSDFVFRNNAAAADQPIYTNAGEMETLGLEHEWQYQLENNLFKLVASHYQVESVEFYEARDDEIYNIPQTQLSFTWDLQIDPQLANQFNLVYLGERLSPINILSNGVPVVDPFPNQGVDFQLPENRLPGVALINWKMSWKSPNSPLTVSASIQNLTNKMWRQGGSTVHPYPQTGRWGQIQFAYRW</sequence>
<feature type="domain" description="TonB-dependent receptor plug" evidence="15">
    <location>
        <begin position="51"/>
        <end position="157"/>
    </location>
</feature>
<dbReference type="Proteomes" id="UP000317839">
    <property type="component" value="Unassembled WGS sequence"/>
</dbReference>
<evidence type="ECO:0000256" key="5">
    <source>
        <dbReference type="ARBA" id="ARBA00022692"/>
    </source>
</evidence>
<evidence type="ECO:0000256" key="2">
    <source>
        <dbReference type="ARBA" id="ARBA00008143"/>
    </source>
</evidence>
<dbReference type="Pfam" id="PF07715">
    <property type="entry name" value="Plug"/>
    <property type="match status" value="1"/>
</dbReference>
<evidence type="ECO:0000256" key="6">
    <source>
        <dbReference type="ARBA" id="ARBA00022729"/>
    </source>
</evidence>
<dbReference type="Gene3D" id="2.40.170.20">
    <property type="entry name" value="TonB-dependent receptor, beta-barrel domain"/>
    <property type="match status" value="1"/>
</dbReference>
<proteinExistence type="inferred from homology"/>
<dbReference type="GO" id="GO:0044718">
    <property type="term" value="P:siderophore transmembrane transport"/>
    <property type="evidence" value="ECO:0007669"/>
    <property type="project" value="TreeGrafter"/>
</dbReference>
<keyword evidence="10 11" id="KW-0998">Cell outer membrane</keyword>
<evidence type="ECO:0000256" key="4">
    <source>
        <dbReference type="ARBA" id="ARBA00022452"/>
    </source>
</evidence>
<protein>
    <submittedName>
        <fullName evidence="16">TonB-dependent receptor</fullName>
    </submittedName>
</protein>
<comment type="caution">
    <text evidence="16">The sequence shown here is derived from an EMBL/GenBank/DDBJ whole genome shotgun (WGS) entry which is preliminary data.</text>
</comment>
<organism evidence="16 17">
    <name type="scientific">Aliikangiella marina</name>
    <dbReference type="NCBI Taxonomy" id="1712262"/>
    <lineage>
        <taxon>Bacteria</taxon>
        <taxon>Pseudomonadati</taxon>
        <taxon>Pseudomonadota</taxon>
        <taxon>Gammaproteobacteria</taxon>
        <taxon>Oceanospirillales</taxon>
        <taxon>Pleioneaceae</taxon>
        <taxon>Aliikangiella</taxon>
    </lineage>
</organism>
<keyword evidence="3 11" id="KW-0813">Transport</keyword>
<keyword evidence="17" id="KW-1185">Reference proteome</keyword>
<keyword evidence="8 11" id="KW-0472">Membrane</keyword>
<keyword evidence="5 11" id="KW-0812">Transmembrane</keyword>
<dbReference type="RefSeq" id="WP_142888318.1">
    <property type="nucleotide sequence ID" value="NZ_VIKR01000001.1"/>
</dbReference>
<feature type="chain" id="PRO_5021884954" evidence="13">
    <location>
        <begin position="22"/>
        <end position="701"/>
    </location>
</feature>
<comment type="subcellular location">
    <subcellularLocation>
        <location evidence="1 11">Cell outer membrane</location>
        <topology evidence="1 11">Multi-pass membrane protein</topology>
    </subcellularLocation>
</comment>
<keyword evidence="6 13" id="KW-0732">Signal</keyword>
<keyword evidence="7 12" id="KW-0798">TonB box</keyword>
<accession>A0A545TIB5</accession>
<dbReference type="Gene3D" id="2.170.130.10">
    <property type="entry name" value="TonB-dependent receptor, plug domain"/>
    <property type="match status" value="1"/>
</dbReference>
<name>A0A545TIB5_9GAMM</name>
<dbReference type="InterPro" id="IPR012910">
    <property type="entry name" value="Plug_dom"/>
</dbReference>
<evidence type="ECO:0000256" key="3">
    <source>
        <dbReference type="ARBA" id="ARBA00022448"/>
    </source>
</evidence>
<evidence type="ECO:0000259" key="15">
    <source>
        <dbReference type="Pfam" id="PF07715"/>
    </source>
</evidence>
<evidence type="ECO:0000256" key="1">
    <source>
        <dbReference type="ARBA" id="ARBA00004571"/>
    </source>
</evidence>
<reference evidence="16 17" key="1">
    <citation type="submission" date="2019-06" db="EMBL/GenBank/DDBJ databases">
        <title>Draft genome of Aliikangiella marina GYP-15.</title>
        <authorList>
            <person name="Wang G."/>
        </authorList>
    </citation>
    <scope>NUCLEOTIDE SEQUENCE [LARGE SCALE GENOMIC DNA]</scope>
    <source>
        <strain evidence="16 17">GYP-15</strain>
    </source>
</reference>
<evidence type="ECO:0000313" key="17">
    <source>
        <dbReference type="Proteomes" id="UP000317839"/>
    </source>
</evidence>
<keyword evidence="4 11" id="KW-1134">Transmembrane beta strand</keyword>